<keyword evidence="3 7" id="KW-1133">Transmembrane helix</keyword>
<evidence type="ECO:0000256" key="5">
    <source>
        <dbReference type="ARBA" id="ARBA00034125"/>
    </source>
</evidence>
<evidence type="ECO:0000256" key="1">
    <source>
        <dbReference type="ARBA" id="ARBA00004141"/>
    </source>
</evidence>
<dbReference type="Pfam" id="PF12821">
    <property type="entry name" value="ThrE_2"/>
    <property type="match status" value="1"/>
</dbReference>
<dbReference type="eggNOG" id="ENOG502QPMM">
    <property type="taxonomic scope" value="Eukaryota"/>
</dbReference>
<dbReference type="GeneID" id="10505648"/>
<dbReference type="RefSeq" id="XP_003291891.1">
    <property type="nucleotide sequence ID" value="XM_003291843.1"/>
</dbReference>
<dbReference type="OMA" id="TEVHANH"/>
<feature type="transmembrane region" description="Helical" evidence="7">
    <location>
        <begin position="860"/>
        <end position="876"/>
    </location>
</feature>
<dbReference type="InParanoid" id="F0ZWV3"/>
<dbReference type="InterPro" id="IPR024528">
    <property type="entry name" value="ThrE_2"/>
</dbReference>
<evidence type="ECO:0000259" key="8">
    <source>
        <dbReference type="Pfam" id="PF06738"/>
    </source>
</evidence>
<feature type="domain" description="Threonine/Serine exporter ThrE" evidence="9">
    <location>
        <begin position="821"/>
        <end position="939"/>
    </location>
</feature>
<keyword evidence="2 7" id="KW-0812">Transmembrane</keyword>
<evidence type="ECO:0000259" key="9">
    <source>
        <dbReference type="Pfam" id="PF12821"/>
    </source>
</evidence>
<reference evidence="11" key="1">
    <citation type="journal article" date="2011" name="Genome Biol.">
        <title>Comparative genomics of the social amoebae Dictyostelium discoideum and Dictyostelium purpureum.</title>
        <authorList>
            <consortium name="US DOE Joint Genome Institute (JGI-PGF)"/>
            <person name="Sucgang R."/>
            <person name="Kuo A."/>
            <person name="Tian X."/>
            <person name="Salerno W."/>
            <person name="Parikh A."/>
            <person name="Feasley C.L."/>
            <person name="Dalin E."/>
            <person name="Tu H."/>
            <person name="Huang E."/>
            <person name="Barry K."/>
            <person name="Lindquist E."/>
            <person name="Shapiro H."/>
            <person name="Bruce D."/>
            <person name="Schmutz J."/>
            <person name="Salamov A."/>
            <person name="Fey P."/>
            <person name="Gaudet P."/>
            <person name="Anjard C."/>
            <person name="Babu M.M."/>
            <person name="Basu S."/>
            <person name="Bushmanova Y."/>
            <person name="van der Wel H."/>
            <person name="Katoh-Kurasawa M."/>
            <person name="Dinh C."/>
            <person name="Coutinho P.M."/>
            <person name="Saito T."/>
            <person name="Elias M."/>
            <person name="Schaap P."/>
            <person name="Kay R.R."/>
            <person name="Henrissat B."/>
            <person name="Eichinger L."/>
            <person name="Rivero F."/>
            <person name="Putnam N.H."/>
            <person name="West C.M."/>
            <person name="Loomis W.F."/>
            <person name="Chisholm R.L."/>
            <person name="Shaulsky G."/>
            <person name="Strassmann J.E."/>
            <person name="Queller D.C."/>
            <person name="Kuspa A."/>
            <person name="Grigoriev I.V."/>
        </authorList>
    </citation>
    <scope>NUCLEOTIDE SEQUENCE [LARGE SCALE GENOMIC DNA]</scope>
    <source>
        <strain evidence="11">QSDP1</strain>
    </source>
</reference>
<dbReference type="VEuPathDB" id="AmoebaDB:DICPUDRAFT_99176"/>
<feature type="transmembrane region" description="Helical" evidence="7">
    <location>
        <begin position="658"/>
        <end position="678"/>
    </location>
</feature>
<evidence type="ECO:0000256" key="4">
    <source>
        <dbReference type="ARBA" id="ARBA00023136"/>
    </source>
</evidence>
<feature type="transmembrane region" description="Helical" evidence="7">
    <location>
        <begin position="738"/>
        <end position="758"/>
    </location>
</feature>
<evidence type="ECO:0000313" key="11">
    <source>
        <dbReference type="Proteomes" id="UP000001064"/>
    </source>
</evidence>
<dbReference type="FunCoup" id="F0ZWV3">
    <property type="interactions" value="937"/>
</dbReference>
<dbReference type="Pfam" id="PF06738">
    <property type="entry name" value="ThrE"/>
    <property type="match status" value="1"/>
</dbReference>
<dbReference type="InterPro" id="IPR010619">
    <property type="entry name" value="ThrE-like_N"/>
</dbReference>
<feature type="domain" description="Threonine/serine exporter-like N-terminal" evidence="8">
    <location>
        <begin position="553"/>
        <end position="793"/>
    </location>
</feature>
<feature type="transmembrane region" description="Helical" evidence="7">
    <location>
        <begin position="836"/>
        <end position="854"/>
    </location>
</feature>
<evidence type="ECO:0000256" key="3">
    <source>
        <dbReference type="ARBA" id="ARBA00022989"/>
    </source>
</evidence>
<accession>F0ZWV3</accession>
<dbReference type="PANTHER" id="PTHR31082">
    <property type="entry name" value="PHEROMONE-REGULATED MEMBRANE PROTEIN 10"/>
    <property type="match status" value="1"/>
</dbReference>
<feature type="transmembrane region" description="Helical" evidence="7">
    <location>
        <begin position="684"/>
        <end position="703"/>
    </location>
</feature>
<dbReference type="EMBL" id="GL871244">
    <property type="protein sequence ID" value="EGC31580.1"/>
    <property type="molecule type" value="Genomic_DNA"/>
</dbReference>
<feature type="transmembrane region" description="Helical" evidence="7">
    <location>
        <begin position="715"/>
        <end position="732"/>
    </location>
</feature>
<organism evidence="10 11">
    <name type="scientific">Dictyostelium purpureum</name>
    <name type="common">Slime mold</name>
    <dbReference type="NCBI Taxonomy" id="5786"/>
    <lineage>
        <taxon>Eukaryota</taxon>
        <taxon>Amoebozoa</taxon>
        <taxon>Evosea</taxon>
        <taxon>Eumycetozoa</taxon>
        <taxon>Dictyostelia</taxon>
        <taxon>Dictyosteliales</taxon>
        <taxon>Dictyosteliaceae</taxon>
        <taxon>Dictyostelium</taxon>
    </lineage>
</organism>
<name>F0ZWV3_DICPU</name>
<proteinExistence type="inferred from homology"/>
<dbReference type="AlphaFoldDB" id="F0ZWV3"/>
<sequence length="947" mass="103379">MYNFFDRIKVPLTDYRKNHPHKKDDDYVDIEDQINKGNYPNDYGSNDIELPSHLKDSPAAVGPLPNVLKQSQYIQNNLVNPLSLPSALIPPPNVHPSQQQLSTSNLSNLISGGGINSGNYNPLNGSVLNCSELRPFGSSDVQSNLTSTRSIQRDLTSTRSIQRDLTSTRSIPRGPVSPPVLSATSNVVAVPGEHINDAPIKTVASPTITEVHANHELPNSEINKNNDNVQSLIEQSNNLQLQMQTLIQNLASLQQMHNNLTSLQKSPLPSPSPQEHQPTSPLLVSPKQEPISPSSGAGNRRRFHQSFQPFQDIEEQEHPVPHSVKIQEPPKENEDDNRKGSTDIEMNELFGSNSNIDNNRINSSNAINRFGVFYNHNLEDKVKEAGDISEVESTVQVSPTFSQSSSGHSRRKSISIPLRDLNKYRDSINELNNAHASIVNNDGNILIVGDEEEDEFGDDNTTKKTVSVGGNFSGGDFSGVYSGDLEKLPSSPQLPLPIVPVGGTMKIPKLRSKFNKEKMQKFKKSVKNILAPDMTVPVHIVDAEQTEAKVVPFLMELGRALLMSGVPSNRLEYELTLISGTFGIDGHFFSTPTGIFFSFGSPHSILSPYTHFLRINSTSYNMERMIQLEDLADEIIYGKANCNDGLTRLREILLKKPIYNIYLSVLSYVISSFTIAFFFNAGWYEVGGCSIIGLYVGLLSLLSSKFSTVGRVLEALSAAGGSFIASIFNAYIYPVPIFIVTLGGIIALAPGLSLTVSIAEISTRNLVSGISRLVGVFACLLQLTFGVVLGTKVSAQIFPLRDEIAPNSFPSWSIWCVIIPAAISFSSQLNVHPRQYWVIVVSSCIGVAFGNYTTEYFGDVGSFFGAFAICVCGNLYSRFSNVSPICSIFSGIILLVPGSMGVKGMFAISNGDLEGGTSFFTGMFFIAISLTMGLLIANLLVPPPKSM</sequence>
<feature type="region of interest" description="Disordered" evidence="6">
    <location>
        <begin position="262"/>
        <end position="342"/>
    </location>
</feature>
<evidence type="ECO:0000256" key="7">
    <source>
        <dbReference type="SAM" id="Phobius"/>
    </source>
</evidence>
<evidence type="ECO:0000313" key="10">
    <source>
        <dbReference type="EMBL" id="EGC31580.1"/>
    </source>
</evidence>
<evidence type="ECO:0000256" key="6">
    <source>
        <dbReference type="SAM" id="MobiDB-lite"/>
    </source>
</evidence>
<dbReference type="InterPro" id="IPR051361">
    <property type="entry name" value="ThrE/Ser_Exporter"/>
</dbReference>
<feature type="transmembrane region" description="Helical" evidence="7">
    <location>
        <begin position="888"/>
        <end position="908"/>
    </location>
</feature>
<feature type="transmembrane region" description="Helical" evidence="7">
    <location>
        <begin position="770"/>
        <end position="789"/>
    </location>
</feature>
<gene>
    <name evidence="10" type="ORF">DICPUDRAFT_99176</name>
</gene>
<keyword evidence="11" id="KW-1185">Reference proteome</keyword>
<protein>
    <recommendedName>
        <fullName evidence="12">Threonine/serine exporter-like N-terminal domain-containing protein</fullName>
    </recommendedName>
</protein>
<dbReference type="OrthoDB" id="413008at2759"/>
<dbReference type="KEGG" id="dpp:DICPUDRAFT_99176"/>
<feature type="compositionally biased region" description="Polar residues" evidence="6">
    <location>
        <begin position="157"/>
        <end position="170"/>
    </location>
</feature>
<feature type="region of interest" description="Disordered" evidence="6">
    <location>
        <begin position="157"/>
        <end position="178"/>
    </location>
</feature>
<dbReference type="GO" id="GO:0016020">
    <property type="term" value="C:membrane"/>
    <property type="evidence" value="ECO:0007669"/>
    <property type="project" value="UniProtKB-SubCell"/>
</dbReference>
<evidence type="ECO:0008006" key="12">
    <source>
        <dbReference type="Google" id="ProtNLM"/>
    </source>
</evidence>
<feature type="transmembrane region" description="Helical" evidence="7">
    <location>
        <begin position="920"/>
        <end position="941"/>
    </location>
</feature>
<dbReference type="Proteomes" id="UP000001064">
    <property type="component" value="Unassembled WGS sequence"/>
</dbReference>
<dbReference type="PANTHER" id="PTHR31082:SF4">
    <property type="entry name" value="PHEROMONE-REGULATED MEMBRANE PROTEIN 10"/>
    <property type="match status" value="1"/>
</dbReference>
<evidence type="ECO:0000256" key="2">
    <source>
        <dbReference type="ARBA" id="ARBA00022692"/>
    </source>
</evidence>
<feature type="compositionally biased region" description="Basic and acidic residues" evidence="6">
    <location>
        <begin position="328"/>
        <end position="342"/>
    </location>
</feature>
<comment type="similarity">
    <text evidence="5">Belongs to the ThrE exporter (TC 2.A.79) family.</text>
</comment>
<comment type="subcellular location">
    <subcellularLocation>
        <location evidence="1">Membrane</location>
        <topology evidence="1">Multi-pass membrane protein</topology>
    </subcellularLocation>
</comment>
<keyword evidence="4 7" id="KW-0472">Membrane</keyword>
<dbReference type="GO" id="GO:0022857">
    <property type="term" value="F:transmembrane transporter activity"/>
    <property type="evidence" value="ECO:0007669"/>
    <property type="project" value="InterPro"/>
</dbReference>
<feature type="transmembrane region" description="Helical" evidence="7">
    <location>
        <begin position="809"/>
        <end position="829"/>
    </location>
</feature>